<sequence>MTSSTNHLENLTIESLTISNLSRNLIRIYDSLLLNAAQLKQDQDQDRWDSIDHSLNLIKSLLMHSINPKGRHYRTGNHFINLQSKVELNASIVLLRWLSMISSQDQIEKLDEKSIQSVSNTFIIFQGLLHLHLPTQRLFSSQFNLKILLDFLPSSLNSNLLYPIALPLLDLILTSFINSPINAQLFESSGGLEILIKAMKQRGIKTELRVKILETVWAWWIDDEDGSTDHHLVPPSMASFYPSPKTPSHPTFGQPHSSSLNHSSSTSSSSPSQLTPSAKPHPRIPSITLSDREDANFTPVSRNRTSSHARRMSLPHSNSSSNSSNSVTDHQHGNHKSQLNQPSKLLHANLSSSPNPSSKSSTSRDNLTPSSLTQKGMSSPAISSNPQSKSSDPASRLRMMLENTAGEFIPATPRHPRQTQAVVTNSPSRTNNVLHKSHPIPLHNNTPSRHLDNQLKLTSKHSDESEESDQLEISPIKLFNSRQRRSQAKEGANTPQRLIRHKQSASLGSIQHQLKSSHKPGSTPRKSSTDESSSGSERDGAYRNRNNPPIKMQVNQLDPVNDKSSNALIRSRSEVSRRGFANETLLTELQSQKKNVPASLDSPIRSPVRKPLALNSITSNKIGSNSNHQGSTPSKMFVSRPRSPNVLISQSDLEMIVNATDSDAGATIVQKKSIKKVIDERRSLAKFKENEINQDEEEKKKTIKMKKKKGILEKYMSNSDELVKSFKEIGNGLNLLNNHSASNQNIINKYTKSNHQNQKSEEKAKKKMKK</sequence>
<feature type="compositionally biased region" description="Low complexity" evidence="2">
    <location>
        <begin position="317"/>
        <end position="326"/>
    </location>
</feature>
<gene>
    <name evidence="3" type="ORF">O181_059547</name>
</gene>
<accession>A0A9Q3EGW1</accession>
<comment type="caution">
    <text evidence="3">The sequence shown here is derived from an EMBL/GenBank/DDBJ whole genome shotgun (WGS) entry which is preliminary data.</text>
</comment>
<dbReference type="Pfam" id="PF08045">
    <property type="entry name" value="CDC14"/>
    <property type="match status" value="1"/>
</dbReference>
<dbReference type="InterPro" id="IPR012535">
    <property type="entry name" value="Cell_div_Cdc14"/>
</dbReference>
<feature type="compositionally biased region" description="Polar residues" evidence="2">
    <location>
        <begin position="364"/>
        <end position="393"/>
    </location>
</feature>
<feature type="region of interest" description="Disordered" evidence="2">
    <location>
        <begin position="751"/>
        <end position="770"/>
    </location>
</feature>
<feature type="coiled-coil region" evidence="1">
    <location>
        <begin position="678"/>
        <end position="705"/>
    </location>
</feature>
<evidence type="ECO:0000256" key="2">
    <source>
        <dbReference type="SAM" id="MobiDB-lite"/>
    </source>
</evidence>
<organism evidence="3 4">
    <name type="scientific">Austropuccinia psidii MF-1</name>
    <dbReference type="NCBI Taxonomy" id="1389203"/>
    <lineage>
        <taxon>Eukaryota</taxon>
        <taxon>Fungi</taxon>
        <taxon>Dikarya</taxon>
        <taxon>Basidiomycota</taxon>
        <taxon>Pucciniomycotina</taxon>
        <taxon>Pucciniomycetes</taxon>
        <taxon>Pucciniales</taxon>
        <taxon>Sphaerophragmiaceae</taxon>
        <taxon>Austropuccinia</taxon>
    </lineage>
</organism>
<dbReference type="Proteomes" id="UP000765509">
    <property type="component" value="Unassembled WGS sequence"/>
</dbReference>
<feature type="compositionally biased region" description="Low complexity" evidence="2">
    <location>
        <begin position="254"/>
        <end position="277"/>
    </location>
</feature>
<dbReference type="PANTHER" id="PTHR34065">
    <property type="entry name" value="CELL DIVISION CONTROL PROTEIN 14"/>
    <property type="match status" value="1"/>
</dbReference>
<keyword evidence="1" id="KW-0175">Coiled coil</keyword>
<feature type="region of interest" description="Disordered" evidence="2">
    <location>
        <begin position="618"/>
        <end position="640"/>
    </location>
</feature>
<feature type="region of interest" description="Disordered" evidence="2">
    <location>
        <begin position="241"/>
        <end position="394"/>
    </location>
</feature>
<evidence type="ECO:0000313" key="3">
    <source>
        <dbReference type="EMBL" id="MBW0519832.1"/>
    </source>
</evidence>
<dbReference type="OrthoDB" id="5357220at2759"/>
<feature type="compositionally biased region" description="Low complexity" evidence="2">
    <location>
        <begin position="351"/>
        <end position="363"/>
    </location>
</feature>
<reference evidence="3" key="1">
    <citation type="submission" date="2021-03" db="EMBL/GenBank/DDBJ databases">
        <title>Draft genome sequence of rust myrtle Austropuccinia psidii MF-1, a brazilian biotype.</title>
        <authorList>
            <person name="Quecine M.C."/>
            <person name="Pachon D.M.R."/>
            <person name="Bonatelli M.L."/>
            <person name="Correr F.H."/>
            <person name="Franceschini L.M."/>
            <person name="Leite T.F."/>
            <person name="Margarido G.R.A."/>
            <person name="Almeida C.A."/>
            <person name="Ferrarezi J.A."/>
            <person name="Labate C.A."/>
        </authorList>
    </citation>
    <scope>NUCLEOTIDE SEQUENCE</scope>
    <source>
        <strain evidence="3">MF-1</strain>
    </source>
</reference>
<protein>
    <submittedName>
        <fullName evidence="3">Uncharacterized protein</fullName>
    </submittedName>
</protein>
<feature type="compositionally biased region" description="Polar residues" evidence="2">
    <location>
        <begin position="618"/>
        <end position="634"/>
    </location>
</feature>
<proteinExistence type="predicted"/>
<dbReference type="EMBL" id="AVOT02027673">
    <property type="protein sequence ID" value="MBW0519832.1"/>
    <property type="molecule type" value="Genomic_DNA"/>
</dbReference>
<keyword evidence="4" id="KW-1185">Reference proteome</keyword>
<feature type="compositionally biased region" description="Polar residues" evidence="2">
    <location>
        <begin position="504"/>
        <end position="514"/>
    </location>
</feature>
<feature type="compositionally biased region" description="Polar residues" evidence="2">
    <location>
        <begin position="553"/>
        <end position="562"/>
    </location>
</feature>
<dbReference type="PANTHER" id="PTHR34065:SF1">
    <property type="entry name" value="CELL DIVISION CONTROL PROTEIN 14"/>
    <property type="match status" value="1"/>
</dbReference>
<dbReference type="AlphaFoldDB" id="A0A9Q3EGW1"/>
<feature type="region of interest" description="Disordered" evidence="2">
    <location>
        <begin position="407"/>
        <end position="562"/>
    </location>
</feature>
<name>A0A9Q3EGW1_9BASI</name>
<evidence type="ECO:0000313" key="4">
    <source>
        <dbReference type="Proteomes" id="UP000765509"/>
    </source>
</evidence>
<feature type="compositionally biased region" description="Polar residues" evidence="2">
    <location>
        <begin position="418"/>
        <end position="434"/>
    </location>
</feature>
<evidence type="ECO:0000256" key="1">
    <source>
        <dbReference type="SAM" id="Coils"/>
    </source>
</evidence>